<sequence length="106" mass="12249">MAFANTLKRIKSFLGNSSADQKQGQLSTNTEKREPMSIAKLLEQIGAKGQLVINQRKSRTDEIPFIFTKRSYSRLYIQTLRDKKRILDQLHNRSNPLPKIDEIKGF</sequence>
<name>A0AC35UIA2_9BILA</name>
<accession>A0AC35UIA2</accession>
<proteinExistence type="predicted"/>
<dbReference type="Proteomes" id="UP000095286">
    <property type="component" value="Unplaced"/>
</dbReference>
<evidence type="ECO:0000313" key="1">
    <source>
        <dbReference type="Proteomes" id="UP000095286"/>
    </source>
</evidence>
<organism evidence="1 2">
    <name type="scientific">Rhabditophanes sp. KR3021</name>
    <dbReference type="NCBI Taxonomy" id="114890"/>
    <lineage>
        <taxon>Eukaryota</taxon>
        <taxon>Metazoa</taxon>
        <taxon>Ecdysozoa</taxon>
        <taxon>Nematoda</taxon>
        <taxon>Chromadorea</taxon>
        <taxon>Rhabditida</taxon>
        <taxon>Tylenchina</taxon>
        <taxon>Panagrolaimomorpha</taxon>
        <taxon>Strongyloidoidea</taxon>
        <taxon>Alloionematidae</taxon>
        <taxon>Rhabditophanes</taxon>
    </lineage>
</organism>
<dbReference type="WBParaSite" id="RSKR_0001174800.1">
    <property type="protein sequence ID" value="RSKR_0001174800.1"/>
    <property type="gene ID" value="RSKR_0001174800"/>
</dbReference>
<reference evidence="2" key="1">
    <citation type="submission" date="2016-11" db="UniProtKB">
        <authorList>
            <consortium name="WormBaseParasite"/>
        </authorList>
    </citation>
    <scope>IDENTIFICATION</scope>
    <source>
        <strain evidence="2">KR3021</strain>
    </source>
</reference>
<protein>
    <submittedName>
        <fullName evidence="2">Uncharacterized protein</fullName>
    </submittedName>
</protein>
<evidence type="ECO:0000313" key="2">
    <source>
        <dbReference type="WBParaSite" id="RSKR_0001174800.1"/>
    </source>
</evidence>